<dbReference type="STRING" id="83449.BON30_34170"/>
<comment type="caution">
    <text evidence="3">The sequence shown here is derived from an EMBL/GenBank/DDBJ whole genome shotgun (WGS) entry which is preliminary data.</text>
</comment>
<evidence type="ECO:0000256" key="1">
    <source>
        <dbReference type="ARBA" id="ARBA00023002"/>
    </source>
</evidence>
<organism evidence="3 4">
    <name type="scientific">Cystobacter ferrugineus</name>
    <dbReference type="NCBI Taxonomy" id="83449"/>
    <lineage>
        <taxon>Bacteria</taxon>
        <taxon>Pseudomonadati</taxon>
        <taxon>Myxococcota</taxon>
        <taxon>Myxococcia</taxon>
        <taxon>Myxococcales</taxon>
        <taxon>Cystobacterineae</taxon>
        <taxon>Archangiaceae</taxon>
        <taxon>Cystobacter</taxon>
    </lineage>
</organism>
<evidence type="ECO:0000313" key="3">
    <source>
        <dbReference type="EMBL" id="OJH36208.1"/>
    </source>
</evidence>
<dbReference type="InterPro" id="IPR050523">
    <property type="entry name" value="AKR_Detox_Biosynth"/>
</dbReference>
<dbReference type="InterPro" id="IPR036812">
    <property type="entry name" value="NAD(P)_OxRdtase_dom_sf"/>
</dbReference>
<sequence length="347" mass="37759">MRYRIFGQKTGLKVSELALGTGMFGTAFGYGARPDEVRDILRGYAEAGGNFIDTADNYQLGESETLIGEFVAPHRDDFIIASKYSRGAVAAPSLAVLGNSRKVMVQSVEASLKRLKTDRIDFYFVHMDDGVTPVDEIARGLDDLVRAGKIVYGGLSNFPAWRVATAAKTADLRGWAPIAAIQIEYSLIQRTTERELLPMAEGFGLGVMGWSPLGGGLLTGKYRKGEKGRATDLKGSVLHDDPARNAPVLDVLTAIAEELDSNPGRVAIAWVKARGVLPVIGPRTRAQLDDNLAAATLRLNDDQLRRLDEITSVPLGYPNELLTAAEQRAIMTGNRWDQIDFPKRTVA</sequence>
<dbReference type="RefSeq" id="WP_071902701.1">
    <property type="nucleotide sequence ID" value="NZ_MPIN01000011.1"/>
</dbReference>
<dbReference type="SUPFAM" id="SSF51430">
    <property type="entry name" value="NAD(P)-linked oxidoreductase"/>
    <property type="match status" value="1"/>
</dbReference>
<proteinExistence type="predicted"/>
<reference evidence="4" key="1">
    <citation type="submission" date="2016-11" db="EMBL/GenBank/DDBJ databases">
        <authorList>
            <person name="Shukria A."/>
            <person name="Stevens D.C."/>
        </authorList>
    </citation>
    <scope>NUCLEOTIDE SEQUENCE [LARGE SCALE GENOMIC DNA]</scope>
    <source>
        <strain evidence="4">Cbfe23</strain>
    </source>
</reference>
<dbReference type="Pfam" id="PF00248">
    <property type="entry name" value="Aldo_ket_red"/>
    <property type="match status" value="1"/>
</dbReference>
<dbReference type="PANTHER" id="PTHR43364:SF4">
    <property type="entry name" value="NAD(P)-LINKED OXIDOREDUCTASE SUPERFAMILY PROTEIN"/>
    <property type="match status" value="1"/>
</dbReference>
<dbReference type="OrthoDB" id="9773828at2"/>
<evidence type="ECO:0000313" key="4">
    <source>
        <dbReference type="Proteomes" id="UP000182229"/>
    </source>
</evidence>
<evidence type="ECO:0000259" key="2">
    <source>
        <dbReference type="Pfam" id="PF00248"/>
    </source>
</evidence>
<dbReference type="PANTHER" id="PTHR43364">
    <property type="entry name" value="NADH-SPECIFIC METHYLGLYOXAL REDUCTASE-RELATED"/>
    <property type="match status" value="1"/>
</dbReference>
<name>A0A1L9B1R7_9BACT</name>
<reference evidence="3 4" key="2">
    <citation type="submission" date="2016-12" db="EMBL/GenBank/DDBJ databases">
        <title>Draft Genome Sequence of Cystobacter ferrugineus Strain Cbfe23.</title>
        <authorList>
            <person name="Akbar S."/>
            <person name="Dowd S.E."/>
            <person name="Stevens D.C."/>
        </authorList>
    </citation>
    <scope>NUCLEOTIDE SEQUENCE [LARGE SCALE GENOMIC DNA]</scope>
    <source>
        <strain evidence="3 4">Cbfe23</strain>
    </source>
</reference>
<accession>A0A1L9B1R7</accession>
<protein>
    <submittedName>
        <fullName evidence="3">Oxidoreductase</fullName>
    </submittedName>
</protein>
<dbReference type="EMBL" id="MPIN01000011">
    <property type="protein sequence ID" value="OJH36208.1"/>
    <property type="molecule type" value="Genomic_DNA"/>
</dbReference>
<keyword evidence="4" id="KW-1185">Reference proteome</keyword>
<dbReference type="AlphaFoldDB" id="A0A1L9B1R7"/>
<dbReference type="Gene3D" id="3.20.20.100">
    <property type="entry name" value="NADP-dependent oxidoreductase domain"/>
    <property type="match status" value="1"/>
</dbReference>
<dbReference type="GO" id="GO:0005829">
    <property type="term" value="C:cytosol"/>
    <property type="evidence" value="ECO:0007669"/>
    <property type="project" value="TreeGrafter"/>
</dbReference>
<gene>
    <name evidence="3" type="ORF">BON30_34170</name>
</gene>
<dbReference type="Proteomes" id="UP000182229">
    <property type="component" value="Unassembled WGS sequence"/>
</dbReference>
<dbReference type="GO" id="GO:0016491">
    <property type="term" value="F:oxidoreductase activity"/>
    <property type="evidence" value="ECO:0007669"/>
    <property type="project" value="UniProtKB-KW"/>
</dbReference>
<dbReference type="InterPro" id="IPR023210">
    <property type="entry name" value="NADP_OxRdtase_dom"/>
</dbReference>
<dbReference type="CDD" id="cd19080">
    <property type="entry name" value="AKR_AKR9A_9B"/>
    <property type="match status" value="1"/>
</dbReference>
<keyword evidence="1" id="KW-0560">Oxidoreductase</keyword>
<feature type="domain" description="NADP-dependent oxidoreductase" evidence="2">
    <location>
        <begin position="17"/>
        <end position="310"/>
    </location>
</feature>